<sequence length="94" mass="10729">MFRCVGHWHDDEGTKLFVIPFPAFHSQLRARCARDEGSQPSNREIENENPAEVSLLQRSLSKHKTNPSRELTEFYNEVVSDASTSLDTSAFFLT</sequence>
<dbReference type="EMBL" id="JYDL01000029">
    <property type="protein sequence ID" value="KRX22766.1"/>
    <property type="molecule type" value="Genomic_DNA"/>
</dbReference>
<protein>
    <submittedName>
        <fullName evidence="2">Uncharacterized protein</fullName>
    </submittedName>
</protein>
<proteinExistence type="predicted"/>
<name>A0A0V0S7N8_9BILA</name>
<reference evidence="2 3" key="1">
    <citation type="submission" date="2015-01" db="EMBL/GenBank/DDBJ databases">
        <title>Evolution of Trichinella species and genotypes.</title>
        <authorList>
            <person name="Korhonen P.K."/>
            <person name="Edoardo P."/>
            <person name="Giuseppe L.R."/>
            <person name="Gasser R.B."/>
        </authorList>
    </citation>
    <scope>NUCLEOTIDE SEQUENCE [LARGE SCALE GENOMIC DNA]</scope>
    <source>
        <strain evidence="2">ISS37</strain>
    </source>
</reference>
<feature type="region of interest" description="Disordered" evidence="1">
    <location>
        <begin position="32"/>
        <end position="52"/>
    </location>
</feature>
<organism evidence="2 3">
    <name type="scientific">Trichinella nelsoni</name>
    <dbReference type="NCBI Taxonomy" id="6336"/>
    <lineage>
        <taxon>Eukaryota</taxon>
        <taxon>Metazoa</taxon>
        <taxon>Ecdysozoa</taxon>
        <taxon>Nematoda</taxon>
        <taxon>Enoplea</taxon>
        <taxon>Dorylaimia</taxon>
        <taxon>Trichinellida</taxon>
        <taxon>Trichinellidae</taxon>
        <taxon>Trichinella</taxon>
    </lineage>
</organism>
<gene>
    <name evidence="2" type="ORF">T07_9249</name>
</gene>
<dbReference type="AlphaFoldDB" id="A0A0V0S7N8"/>
<evidence type="ECO:0000313" key="2">
    <source>
        <dbReference type="EMBL" id="KRX22766.1"/>
    </source>
</evidence>
<accession>A0A0V0S7N8</accession>
<evidence type="ECO:0000256" key="1">
    <source>
        <dbReference type="SAM" id="MobiDB-lite"/>
    </source>
</evidence>
<keyword evidence="3" id="KW-1185">Reference proteome</keyword>
<dbReference type="OrthoDB" id="10469790at2759"/>
<dbReference type="Proteomes" id="UP000054630">
    <property type="component" value="Unassembled WGS sequence"/>
</dbReference>
<evidence type="ECO:0000313" key="3">
    <source>
        <dbReference type="Proteomes" id="UP000054630"/>
    </source>
</evidence>
<comment type="caution">
    <text evidence="2">The sequence shown here is derived from an EMBL/GenBank/DDBJ whole genome shotgun (WGS) entry which is preliminary data.</text>
</comment>